<name>A0AAJ4T4S2_9BURK</name>
<keyword evidence="3" id="KW-0489">Methyltransferase</keyword>
<dbReference type="InterPro" id="IPR041698">
    <property type="entry name" value="Methyltransf_25"/>
</dbReference>
<dbReference type="Pfam" id="PF13649">
    <property type="entry name" value="Methyltransf_25"/>
    <property type="match status" value="1"/>
</dbReference>
<dbReference type="GO" id="GO:0008168">
    <property type="term" value="F:methyltransferase activity"/>
    <property type="evidence" value="ECO:0007669"/>
    <property type="project" value="UniProtKB-KW"/>
</dbReference>
<sequence length="516" mass="57453">MAWNEGYVSDIEYTNGFYSDLSPHHLNFSCILNGIEPVPLDQPYNYFELGFGRGLTLMVLAATNSNGRFYGNDFNPAHVAGARTLAATAQLDNLTLLENSFEELAQGRVDGLPQFDFITLHGIYTWVSRENRQHIVDFIARYLKPGGIVSLSYNAMPGWSSALPLQRLLLEFAAHFPGRSEMQMQAGIAYVQQLQNLQAGYITANPALAPRLDKLIESDPHYSVHEYLNQNWEPLYHADVMRDVARAKLDFAGSSDLHFTFPELYLNAEQQATIDLLPDAAMRETMKDYFFNTSFRKDVLVRGARRMGVVRQAECLAGVHLAMLVPREQMVFSFQTKAGTVTGNEQVYGAVCDALARRPHNLAELAALDTLHDQSLHSLAEVAAMLVTGSQVVMYFRGDSQADSGGVTAHRLNQGIAAQIRYGDDYRPLCSPLTGSGIDTEFLDRLLFSVLTQDLEPPDLARLQAQAASAMARCGRRLLKDGTACADEQEHQLLLNAAIDEFLRDKLPVLKQLRML</sequence>
<dbReference type="InterPro" id="IPR029063">
    <property type="entry name" value="SAM-dependent_MTases_sf"/>
</dbReference>
<dbReference type="AlphaFoldDB" id="A0AAJ4T4S2"/>
<protein>
    <submittedName>
        <fullName evidence="3">Class I SAM-dependent methyltransferase</fullName>
    </submittedName>
</protein>
<keyword evidence="3" id="KW-0808">Transferase</keyword>
<evidence type="ECO:0000259" key="2">
    <source>
        <dbReference type="Pfam" id="PF13649"/>
    </source>
</evidence>
<dbReference type="Proteomes" id="UP000662821">
    <property type="component" value="Chromosome"/>
</dbReference>
<evidence type="ECO:0000313" key="4">
    <source>
        <dbReference type="Proteomes" id="UP000662821"/>
    </source>
</evidence>
<reference evidence="3 4" key="1">
    <citation type="submission" date="2021-03" db="EMBL/GenBank/DDBJ databases">
        <title>Draft genome sequence of Janthinobacterium sp. strain PLB02 isolated from infected primmorphs (Lubomirskia baicalensis).</title>
        <authorList>
            <person name="Chernogor L.I."/>
            <person name="Belikov S.I."/>
            <person name="Petrushin I.S."/>
        </authorList>
    </citation>
    <scope>NUCLEOTIDE SEQUENCE [LARGE SCALE GENOMIC DNA]</scope>
    <source>
        <strain evidence="3 4">PLB02</strain>
    </source>
</reference>
<feature type="domain" description="Methyltransferase" evidence="2">
    <location>
        <begin position="48"/>
        <end position="147"/>
    </location>
</feature>
<dbReference type="Gene3D" id="3.40.50.150">
    <property type="entry name" value="Vaccinia Virus protein VP39"/>
    <property type="match status" value="1"/>
</dbReference>
<organism evidence="3 4">
    <name type="scientific">Janthinobacterium lividum</name>
    <dbReference type="NCBI Taxonomy" id="29581"/>
    <lineage>
        <taxon>Bacteria</taxon>
        <taxon>Pseudomonadati</taxon>
        <taxon>Pseudomonadota</taxon>
        <taxon>Betaproteobacteria</taxon>
        <taxon>Burkholderiales</taxon>
        <taxon>Oxalobacteraceae</taxon>
        <taxon>Janthinobacterium</taxon>
    </lineage>
</organism>
<proteinExistence type="predicted"/>
<dbReference type="SUPFAM" id="SSF53335">
    <property type="entry name" value="S-adenosyl-L-methionine-dependent methyltransferases"/>
    <property type="match status" value="1"/>
</dbReference>
<dbReference type="RefSeq" id="WP_151096866.1">
    <property type="nucleotide sequence ID" value="NZ_CP071520.1"/>
</dbReference>
<dbReference type="GO" id="GO:0032259">
    <property type="term" value="P:methylation"/>
    <property type="evidence" value="ECO:0007669"/>
    <property type="project" value="UniProtKB-KW"/>
</dbReference>
<gene>
    <name evidence="3" type="ORF">J3P46_24650</name>
</gene>
<dbReference type="EMBL" id="CP071520">
    <property type="protein sequence ID" value="QSX95793.1"/>
    <property type="molecule type" value="Genomic_DNA"/>
</dbReference>
<feature type="domain" description="Methyltransferase regulatory" evidence="1">
    <location>
        <begin position="220"/>
        <end position="302"/>
    </location>
</feature>
<evidence type="ECO:0000259" key="1">
    <source>
        <dbReference type="Pfam" id="PF10119"/>
    </source>
</evidence>
<dbReference type="CDD" id="cd02440">
    <property type="entry name" value="AdoMet_MTases"/>
    <property type="match status" value="1"/>
</dbReference>
<dbReference type="Pfam" id="PF10119">
    <property type="entry name" value="MethyTransf_Reg"/>
    <property type="match status" value="1"/>
</dbReference>
<dbReference type="InterPro" id="IPR018773">
    <property type="entry name" value="MeTrfase_reg_dom_prd"/>
</dbReference>
<accession>A0AAJ4T4S2</accession>
<evidence type="ECO:0000313" key="3">
    <source>
        <dbReference type="EMBL" id="QSX95793.1"/>
    </source>
</evidence>